<comment type="caution">
    <text evidence="3">The sequence shown here is derived from an EMBL/GenBank/DDBJ whole genome shotgun (WGS) entry which is preliminary data.</text>
</comment>
<dbReference type="InterPro" id="IPR002938">
    <property type="entry name" value="FAD-bd"/>
</dbReference>
<proteinExistence type="predicted"/>
<keyword evidence="1" id="KW-0175">Coiled coil</keyword>
<protein>
    <submittedName>
        <fullName evidence="3">NAD(P)/FAD-dependent oxidoreductase</fullName>
        <ecNumber evidence="3">1.-.-.-</ecNumber>
    </submittedName>
</protein>
<name>A0ABW3NQR0_9FLAO</name>
<feature type="domain" description="FAD-binding" evidence="2">
    <location>
        <begin position="6"/>
        <end position="181"/>
    </location>
</feature>
<keyword evidence="4" id="KW-1185">Reference proteome</keyword>
<dbReference type="SUPFAM" id="SSF51905">
    <property type="entry name" value="FAD/NAD(P)-binding domain"/>
    <property type="match status" value="1"/>
</dbReference>
<dbReference type="EC" id="1.-.-.-" evidence="3"/>
<dbReference type="Pfam" id="PF01494">
    <property type="entry name" value="FAD_binding_3"/>
    <property type="match status" value="1"/>
</dbReference>
<feature type="coiled-coil region" evidence="1">
    <location>
        <begin position="314"/>
        <end position="341"/>
    </location>
</feature>
<dbReference type="PANTHER" id="PTHR43747">
    <property type="entry name" value="FAD-BINDING PROTEIN"/>
    <property type="match status" value="1"/>
</dbReference>
<dbReference type="RefSeq" id="WP_380745151.1">
    <property type="nucleotide sequence ID" value="NZ_JBHTLI010000001.1"/>
</dbReference>
<accession>A0ABW3NQR0</accession>
<dbReference type="Proteomes" id="UP001597131">
    <property type="component" value="Unassembled WGS sequence"/>
</dbReference>
<evidence type="ECO:0000313" key="4">
    <source>
        <dbReference type="Proteomes" id="UP001597131"/>
    </source>
</evidence>
<dbReference type="PANTHER" id="PTHR43747:SF1">
    <property type="entry name" value="SLR1998 PROTEIN"/>
    <property type="match status" value="1"/>
</dbReference>
<reference evidence="4" key="1">
    <citation type="journal article" date="2019" name="Int. J. Syst. Evol. Microbiol.">
        <title>The Global Catalogue of Microorganisms (GCM) 10K type strain sequencing project: providing services to taxonomists for standard genome sequencing and annotation.</title>
        <authorList>
            <consortium name="The Broad Institute Genomics Platform"/>
            <consortium name="The Broad Institute Genome Sequencing Center for Infectious Disease"/>
            <person name="Wu L."/>
            <person name="Ma J."/>
        </authorList>
    </citation>
    <scope>NUCLEOTIDE SEQUENCE [LARGE SCALE GENOMIC DNA]</scope>
    <source>
        <strain evidence="4">CCUG 64793</strain>
    </source>
</reference>
<dbReference type="GO" id="GO:0016491">
    <property type="term" value="F:oxidoreductase activity"/>
    <property type="evidence" value="ECO:0007669"/>
    <property type="project" value="UniProtKB-KW"/>
</dbReference>
<keyword evidence="3" id="KW-0560">Oxidoreductase</keyword>
<dbReference type="PRINTS" id="PR00469">
    <property type="entry name" value="PNDRDTASEII"/>
</dbReference>
<evidence type="ECO:0000256" key="1">
    <source>
        <dbReference type="SAM" id="Coils"/>
    </source>
</evidence>
<gene>
    <name evidence="3" type="ORF">ACFQ3Q_09495</name>
</gene>
<evidence type="ECO:0000259" key="2">
    <source>
        <dbReference type="Pfam" id="PF01494"/>
    </source>
</evidence>
<dbReference type="EMBL" id="JBHTLI010000001">
    <property type="protein sequence ID" value="MFD1095983.1"/>
    <property type="molecule type" value="Genomic_DNA"/>
</dbReference>
<sequence>MKKRSVDILIIGAGPSGMVSAGYLNKQGISILVVEKSSFPRFSIGESLIPRCMDNFEEAGLLNPLKNAGFQKKYGARFIKNGRVREFDFSNKYGNGWDWTWQVPRAEFDNILAKENQRKGVEILFETEVTSVEFQGNKSVSRIKDKKGKIQEIQAGFIIDSSGNGRVLAKQLGLEAKPGISAHSSIFTHISETMRPEGKEGELISFEVLDTRTWFWYIPFSNGNSSLGFVGPNEWFDKYGTNTTETFYQMLGQTRYYEKRFNDYDFLFQPVRLKNIAKAVTRLYGNGYAITGNSAEFLDPIFSSGVAFATESGLLAAKLALRELNEETVNWETEYTDYLKRGIAVFSSYVREWYNGNLQRIFFYSDPNPEIERQICSVLAGYVWNETNPFVKKHQRIIGNVANLIK</sequence>
<organism evidence="3 4">
    <name type="scientific">Salegentibacter chungangensis</name>
    <dbReference type="NCBI Taxonomy" id="1335724"/>
    <lineage>
        <taxon>Bacteria</taxon>
        <taxon>Pseudomonadati</taxon>
        <taxon>Bacteroidota</taxon>
        <taxon>Flavobacteriia</taxon>
        <taxon>Flavobacteriales</taxon>
        <taxon>Flavobacteriaceae</taxon>
        <taxon>Salegentibacter</taxon>
    </lineage>
</organism>
<dbReference type="InterPro" id="IPR050816">
    <property type="entry name" value="Flavin-dep_Halogenase_NPB"/>
</dbReference>
<evidence type="ECO:0000313" key="3">
    <source>
        <dbReference type="EMBL" id="MFD1095983.1"/>
    </source>
</evidence>
<dbReference type="InterPro" id="IPR036188">
    <property type="entry name" value="FAD/NAD-bd_sf"/>
</dbReference>
<dbReference type="Gene3D" id="3.50.50.60">
    <property type="entry name" value="FAD/NAD(P)-binding domain"/>
    <property type="match status" value="1"/>
</dbReference>